<dbReference type="InterPro" id="IPR006096">
    <property type="entry name" value="Glu/Leu/Phe/Val/Trp_DH_C"/>
</dbReference>
<dbReference type="EMBL" id="VANS01000001">
    <property type="protein sequence ID" value="TMM54048.1"/>
    <property type="molecule type" value="Genomic_DNA"/>
</dbReference>
<dbReference type="InterPro" id="IPR050724">
    <property type="entry name" value="Glu_Leu_Phe_Val_DH"/>
</dbReference>
<feature type="binding site" evidence="7">
    <location>
        <position position="213"/>
    </location>
    <ligand>
        <name>NAD(+)</name>
        <dbReference type="ChEBI" id="CHEBI:57540"/>
    </ligand>
</feature>
<evidence type="ECO:0000256" key="5">
    <source>
        <dbReference type="PIRNR" id="PIRNR000185"/>
    </source>
</evidence>
<dbReference type="InterPro" id="IPR014362">
    <property type="entry name" value="Glu_DH"/>
</dbReference>
<feature type="binding site" evidence="7">
    <location>
        <position position="94"/>
    </location>
    <ligand>
        <name>substrate</name>
    </ligand>
</feature>
<dbReference type="PROSITE" id="PS00074">
    <property type="entry name" value="GLFV_DEHYDROGENASE"/>
    <property type="match status" value="1"/>
</dbReference>
<dbReference type="Proteomes" id="UP000309550">
    <property type="component" value="Unassembled WGS sequence"/>
</dbReference>
<dbReference type="SMART" id="SM00839">
    <property type="entry name" value="ELFV_dehydrog"/>
    <property type="match status" value="1"/>
</dbReference>
<dbReference type="Pfam" id="PF02812">
    <property type="entry name" value="ELFV_dehydrog_N"/>
    <property type="match status" value="1"/>
</dbReference>
<dbReference type="PRINTS" id="PR00082">
    <property type="entry name" value="GLFDHDRGNASE"/>
</dbReference>
<evidence type="ECO:0000256" key="1">
    <source>
        <dbReference type="ARBA" id="ARBA00006382"/>
    </source>
</evidence>
<accession>A0A5S3PI90</accession>
<feature type="binding site" evidence="7">
    <location>
        <position position="169"/>
    </location>
    <ligand>
        <name>substrate</name>
    </ligand>
</feature>
<keyword evidence="7" id="KW-0547">Nucleotide-binding</keyword>
<reference evidence="11 12" key="1">
    <citation type="submission" date="2019-05" db="EMBL/GenBank/DDBJ databases">
        <title>Sulfitobacter sabulilitoris sp. nov., isolated from a marine sand.</title>
        <authorList>
            <person name="Yoon J.-H."/>
        </authorList>
    </citation>
    <scope>NUCLEOTIDE SEQUENCE [LARGE SCALE GENOMIC DNA]</scope>
    <source>
        <strain evidence="11 12">HSMS-29</strain>
    </source>
</reference>
<feature type="binding site" evidence="7">
    <location>
        <position position="118"/>
    </location>
    <ligand>
        <name>substrate</name>
    </ligand>
</feature>
<dbReference type="SUPFAM" id="SSF51735">
    <property type="entry name" value="NAD(P)-binding Rossmann-fold domains"/>
    <property type="match status" value="1"/>
</dbReference>
<sequence length="450" mass="48598">MPSPAKLDVDDFLSRLKDRTPHEDAFHQAVGEVAADVIPMINDRPAYREAALLERMVEPDRVVSFRVEWVDDDGRVQVNRGYRVQFNSAIGPYKGGLRFHPTVTPSVLKFLGFEQTFKNALTGLPMGGGKGGSDFDPSGRSEAEIMRFCQSFMLELYRHIGPDIDVPAGDINVGAREIGYLFGAYKRITNNFEGVLTGKGLSYGGSEMRTEATGYGVVQFLDHMLAAHGRSVDGQNIVISGAGNVATYAAELATDRGAKVITLSDSRGTIHDKDGLTPEKIDWVRDHKSKPGASLEAYANAFDAEWLEGKAPWGVACDIALPCATQNELDEEGVKSLIDGGCFALVEGANMPVTSKGLKAVQQSDLLYAPGKAANAGGVTVSGLEISQNQMRRDMTKEELCALLKDAMKEIHDKCAQAGRINDARVDYARGANIAGFEKVATAMLAQGVF</sequence>
<comment type="catalytic activity">
    <reaction evidence="4">
        <text>L-glutamate + NADP(+) + H2O = 2-oxoglutarate + NH4(+) + NADPH + H(+)</text>
        <dbReference type="Rhea" id="RHEA:11612"/>
        <dbReference type="ChEBI" id="CHEBI:15377"/>
        <dbReference type="ChEBI" id="CHEBI:15378"/>
        <dbReference type="ChEBI" id="CHEBI:16810"/>
        <dbReference type="ChEBI" id="CHEBI:28938"/>
        <dbReference type="ChEBI" id="CHEBI:29985"/>
        <dbReference type="ChEBI" id="CHEBI:57783"/>
        <dbReference type="ChEBI" id="CHEBI:58349"/>
        <dbReference type="EC" id="1.4.1.4"/>
    </reaction>
</comment>
<dbReference type="GO" id="GO:0005829">
    <property type="term" value="C:cytosol"/>
    <property type="evidence" value="ECO:0007669"/>
    <property type="project" value="TreeGrafter"/>
</dbReference>
<dbReference type="Gene3D" id="3.40.50.10860">
    <property type="entry name" value="Leucine Dehydrogenase, chain A, domain 1"/>
    <property type="match status" value="1"/>
</dbReference>
<evidence type="ECO:0000256" key="8">
    <source>
        <dbReference type="PIRSR" id="PIRSR000185-3"/>
    </source>
</evidence>
<dbReference type="OrthoDB" id="9803297at2"/>
<dbReference type="GO" id="GO:0000166">
    <property type="term" value="F:nucleotide binding"/>
    <property type="evidence" value="ECO:0007669"/>
    <property type="project" value="UniProtKB-KW"/>
</dbReference>
<evidence type="ECO:0000256" key="7">
    <source>
        <dbReference type="PIRSR" id="PIRSR000185-2"/>
    </source>
</evidence>
<feature type="binding site" evidence="7">
    <location>
        <position position="382"/>
    </location>
    <ligand>
        <name>substrate</name>
    </ligand>
</feature>
<proteinExistence type="inferred from homology"/>
<evidence type="ECO:0000259" key="10">
    <source>
        <dbReference type="SMART" id="SM00839"/>
    </source>
</evidence>
<dbReference type="InterPro" id="IPR033524">
    <property type="entry name" value="Glu/Leu/Phe/Val_DH_AS"/>
</dbReference>
<feature type="site" description="Important for catalysis" evidence="8">
    <location>
        <position position="170"/>
    </location>
</feature>
<dbReference type="Gene3D" id="3.40.50.720">
    <property type="entry name" value="NAD(P)-binding Rossmann-like Domain"/>
    <property type="match status" value="1"/>
</dbReference>
<evidence type="ECO:0000256" key="2">
    <source>
        <dbReference type="ARBA" id="ARBA00011643"/>
    </source>
</evidence>
<comment type="subunit">
    <text evidence="2">Homohexamer.</text>
</comment>
<dbReference type="SUPFAM" id="SSF53223">
    <property type="entry name" value="Aminoacid dehydrogenase-like, N-terminal domain"/>
    <property type="match status" value="1"/>
</dbReference>
<feature type="active site" description="Proton donor" evidence="6">
    <location>
        <position position="130"/>
    </location>
</feature>
<evidence type="ECO:0000256" key="4">
    <source>
        <dbReference type="ARBA" id="ARBA00048584"/>
    </source>
</evidence>
<feature type="domain" description="Glutamate/phenylalanine/leucine/valine/L-tryptophan dehydrogenase C-terminal" evidence="10">
    <location>
        <begin position="206"/>
        <end position="448"/>
    </location>
</feature>
<dbReference type="InterPro" id="IPR006095">
    <property type="entry name" value="Glu/Leu/Phe/Val/Trp_DH"/>
</dbReference>
<dbReference type="RefSeq" id="WP_138660222.1">
    <property type="nucleotide sequence ID" value="NZ_VANS01000001.1"/>
</dbReference>
<dbReference type="FunFam" id="3.40.50.10860:FF:000002">
    <property type="entry name" value="Glutamate dehydrogenase"/>
    <property type="match status" value="1"/>
</dbReference>
<dbReference type="InterPro" id="IPR046346">
    <property type="entry name" value="Aminoacid_DH-like_N_sf"/>
</dbReference>
<dbReference type="AlphaFoldDB" id="A0A5S3PI90"/>
<comment type="caution">
    <text evidence="11">The sequence shown here is derived from an EMBL/GenBank/DDBJ whole genome shotgun (WGS) entry which is preliminary data.</text>
</comment>
<dbReference type="InterPro" id="IPR006097">
    <property type="entry name" value="Glu/Leu/Phe/Val/Trp_DH_dimer"/>
</dbReference>
<dbReference type="PANTHER" id="PTHR43571:SF1">
    <property type="entry name" value="NADP-SPECIFIC GLUTAMATE DEHYDROGENASE 1-RELATED"/>
    <property type="match status" value="1"/>
</dbReference>
<gene>
    <name evidence="11" type="ORF">FDT80_00110</name>
</gene>
<feature type="binding site" evidence="7">
    <location>
        <position position="244"/>
    </location>
    <ligand>
        <name>NAD(+)</name>
        <dbReference type="ChEBI" id="CHEBI:57540"/>
    </ligand>
</feature>
<organism evidence="11 12">
    <name type="scientific">Sulfitobacter sabulilitoris</name>
    <dbReference type="NCBI Taxonomy" id="2562655"/>
    <lineage>
        <taxon>Bacteria</taxon>
        <taxon>Pseudomonadati</taxon>
        <taxon>Pseudomonadota</taxon>
        <taxon>Alphaproteobacteria</taxon>
        <taxon>Rhodobacterales</taxon>
        <taxon>Roseobacteraceae</taxon>
        <taxon>Sulfitobacter</taxon>
    </lineage>
</organism>
<dbReference type="NCBIfam" id="NF006929">
    <property type="entry name" value="PRK09414.1"/>
    <property type="match status" value="1"/>
</dbReference>
<dbReference type="PANTHER" id="PTHR43571">
    <property type="entry name" value="NADP-SPECIFIC GLUTAMATE DEHYDROGENASE 1-RELATED"/>
    <property type="match status" value="1"/>
</dbReference>
<dbReference type="GO" id="GO:0004354">
    <property type="term" value="F:glutamate dehydrogenase (NADP+) activity"/>
    <property type="evidence" value="ECO:0007669"/>
    <property type="project" value="UniProtKB-EC"/>
</dbReference>
<dbReference type="Pfam" id="PF00208">
    <property type="entry name" value="ELFV_dehydrog"/>
    <property type="match status" value="1"/>
</dbReference>
<dbReference type="Gene3D" id="1.10.285.10">
    <property type="entry name" value="Glutamate Dehydrogenase, chain A, domain 3"/>
    <property type="match status" value="2"/>
</dbReference>
<dbReference type="FunFam" id="3.40.50.720:FF:000030">
    <property type="entry name" value="Glutamate dehydrogenase"/>
    <property type="match status" value="1"/>
</dbReference>
<evidence type="ECO:0000313" key="11">
    <source>
        <dbReference type="EMBL" id="TMM54048.1"/>
    </source>
</evidence>
<evidence type="ECO:0000256" key="3">
    <source>
        <dbReference type="ARBA" id="ARBA00023002"/>
    </source>
</evidence>
<protein>
    <recommendedName>
        <fullName evidence="5">Glutamate dehydrogenase</fullName>
    </recommendedName>
</protein>
<dbReference type="InterPro" id="IPR036291">
    <property type="entry name" value="NAD(P)-bd_dom_sf"/>
</dbReference>
<keyword evidence="3 5" id="KW-0560">Oxidoreductase</keyword>
<keyword evidence="12" id="KW-1185">Reference proteome</keyword>
<feature type="binding site" evidence="7">
    <location>
        <position position="115"/>
    </location>
    <ligand>
        <name>substrate</name>
    </ligand>
</feature>
<keyword evidence="7" id="KW-0520">NAD</keyword>
<name>A0A5S3PI90_9RHOB</name>
<evidence type="ECO:0000256" key="6">
    <source>
        <dbReference type="PIRSR" id="PIRSR000185-1"/>
    </source>
</evidence>
<evidence type="ECO:0000256" key="9">
    <source>
        <dbReference type="RuleBase" id="RU004417"/>
    </source>
</evidence>
<dbReference type="PIRSF" id="PIRSF000185">
    <property type="entry name" value="Glu_DH"/>
    <property type="match status" value="1"/>
</dbReference>
<comment type="similarity">
    <text evidence="1 5 9">Belongs to the Glu/Leu/Phe/Val dehydrogenases family.</text>
</comment>
<evidence type="ECO:0000313" key="12">
    <source>
        <dbReference type="Proteomes" id="UP000309550"/>
    </source>
</evidence>
<dbReference type="GO" id="GO:0006537">
    <property type="term" value="P:glutamate biosynthetic process"/>
    <property type="evidence" value="ECO:0007669"/>
    <property type="project" value="TreeGrafter"/>
</dbReference>